<evidence type="ECO:0000313" key="2">
    <source>
        <dbReference type="EMBL" id="AHM02826.1"/>
    </source>
</evidence>
<organism evidence="2 3">
    <name type="scientific">Roseicyclus elongatus DSM 19469</name>
    <dbReference type="NCBI Taxonomy" id="1294273"/>
    <lineage>
        <taxon>Bacteria</taxon>
        <taxon>Pseudomonadati</taxon>
        <taxon>Pseudomonadota</taxon>
        <taxon>Alphaproteobacteria</taxon>
        <taxon>Rhodobacterales</taxon>
        <taxon>Roseobacteraceae</taxon>
        <taxon>Roseicyclus</taxon>
    </lineage>
</organism>
<dbReference type="OrthoDB" id="7856307at2"/>
<reference evidence="2 3" key="1">
    <citation type="submission" date="2013-03" db="EMBL/GenBank/DDBJ databases">
        <authorList>
            <person name="Fiebig A."/>
            <person name="Goeker M."/>
            <person name="Klenk H.-P.P."/>
        </authorList>
    </citation>
    <scope>NUCLEOTIDE SEQUENCE [LARGE SCALE GENOMIC DNA]</scope>
    <source>
        <strain evidence="3">DSM 19469</strain>
    </source>
</reference>
<keyword evidence="1" id="KW-0732">Signal</keyword>
<gene>
    <name evidence="2" type="ORF">roselon_00381</name>
</gene>
<protein>
    <submittedName>
        <fullName evidence="2">Uncharacterized protein</fullName>
    </submittedName>
</protein>
<dbReference type="AlphaFoldDB" id="W8S257"/>
<sequence>MTIRLILASAVALALPMAANAQSALERFEVLNEQIETLIFEAMAAQTPQLVGNLPAPEWNQAMRVAGECFLDGVRDEVGDEGVNTLLDNMEAAMQGVDATSLMQESGAFQPTLPDGLSDQQLQNIDSECGLNQALMMRFAESGAFSVIMESGQ</sequence>
<dbReference type="EMBL" id="CP004372">
    <property type="protein sequence ID" value="AHM02826.1"/>
    <property type="molecule type" value="Genomic_DNA"/>
</dbReference>
<feature type="signal peptide" evidence="1">
    <location>
        <begin position="1"/>
        <end position="21"/>
    </location>
</feature>
<dbReference type="STRING" id="1294273.roselon_00381"/>
<evidence type="ECO:0000313" key="3">
    <source>
        <dbReference type="Proteomes" id="UP000019593"/>
    </source>
</evidence>
<dbReference type="KEGG" id="red:roselon_00381"/>
<dbReference type="RefSeq" id="WP_025310734.1">
    <property type="nucleotide sequence ID" value="NZ_CP004372.1"/>
</dbReference>
<dbReference type="Proteomes" id="UP000019593">
    <property type="component" value="Chromosome"/>
</dbReference>
<feature type="chain" id="PRO_5004912905" evidence="1">
    <location>
        <begin position="22"/>
        <end position="153"/>
    </location>
</feature>
<evidence type="ECO:0000256" key="1">
    <source>
        <dbReference type="SAM" id="SignalP"/>
    </source>
</evidence>
<proteinExistence type="predicted"/>
<keyword evidence="3" id="KW-1185">Reference proteome</keyword>
<dbReference type="HOGENOM" id="CLU_1711897_0_0_5"/>
<dbReference type="eggNOG" id="ENOG5034740">
    <property type="taxonomic scope" value="Bacteria"/>
</dbReference>
<name>W8S257_9RHOB</name>
<accession>W8S257</accession>